<dbReference type="NCBIfam" id="TIGR01181">
    <property type="entry name" value="dTDP_gluc_dehyt"/>
    <property type="match status" value="1"/>
</dbReference>
<proteinExistence type="inferred from homology"/>
<evidence type="ECO:0000256" key="3">
    <source>
        <dbReference type="ARBA" id="ARBA00008178"/>
    </source>
</evidence>
<dbReference type="CDD" id="cd05246">
    <property type="entry name" value="dTDP_GD_SDR_e"/>
    <property type="match status" value="1"/>
</dbReference>
<evidence type="ECO:0000313" key="10">
    <source>
        <dbReference type="Proteomes" id="UP000195273"/>
    </source>
</evidence>
<dbReference type="Gene3D" id="3.90.25.10">
    <property type="entry name" value="UDP-galactose 4-epimerase, domain 1"/>
    <property type="match status" value="1"/>
</dbReference>
<dbReference type="EC" id="4.2.1.46" evidence="4 7"/>
<dbReference type="PANTHER" id="PTHR43000">
    <property type="entry name" value="DTDP-D-GLUCOSE 4,6-DEHYDRATASE-RELATED"/>
    <property type="match status" value="1"/>
</dbReference>
<dbReference type="InterPro" id="IPR020904">
    <property type="entry name" value="Sc_DH/Rdtase_CS"/>
</dbReference>
<dbReference type="SUPFAM" id="SSF51735">
    <property type="entry name" value="NAD(P)-binding Rossmann-fold domains"/>
    <property type="match status" value="1"/>
</dbReference>
<comment type="similarity">
    <text evidence="3 7">Belongs to the NAD(P)-dependent epimerase/dehydratase family. dTDP-glucose dehydratase subfamily.</text>
</comment>
<dbReference type="InterPro" id="IPR036291">
    <property type="entry name" value="NAD(P)-bd_dom_sf"/>
</dbReference>
<gene>
    <name evidence="9" type="primary">rffG</name>
    <name evidence="9" type="ORF">LOKVESSMR4R_01063</name>
</gene>
<dbReference type="Gene3D" id="3.40.50.720">
    <property type="entry name" value="NAD(P)-binding Rossmann-like Domain"/>
    <property type="match status" value="1"/>
</dbReference>
<dbReference type="EMBL" id="CP021431">
    <property type="protein sequence ID" value="ARU00391.1"/>
    <property type="molecule type" value="Genomic_DNA"/>
</dbReference>
<sequence>MKLLVTGGAGFIGSAVVRLAIARGHSVVNLDALTYAACLDNVASVADHPDYAFEQADIRDRAALDRIFATHRPDAVMHLAAESHVDRSIDGPADFIATNVTGTLQMLEAARAYWTAQGKPADFRFHHISTDEVFGSLPADPAIKFTETTAYDPRSPYAASKAGSDHLVRAWHETYGLPVVLTNCSNNYGPYHFPEKLVPVIILNALAGKPLPIYGDGSNVRDWLYVEDHADALLQVIAKGAVGRSYNIGGENERSNLDLVQMLCAILDDLRPKASGSYADQISFVPDRPGHDARYAIDPRRMRDELGWRPSVTIDQGLRLTAQWYLANESWWRPLQARQGVGTRLGTKA</sequence>
<evidence type="ECO:0000259" key="8">
    <source>
        <dbReference type="Pfam" id="PF16363"/>
    </source>
</evidence>
<dbReference type="Proteomes" id="UP000195273">
    <property type="component" value="Chromosome"/>
</dbReference>
<evidence type="ECO:0000256" key="1">
    <source>
        <dbReference type="ARBA" id="ARBA00001539"/>
    </source>
</evidence>
<dbReference type="RefSeq" id="WP_087206616.1">
    <property type="nucleotide sequence ID" value="NZ_CP021431.1"/>
</dbReference>
<comment type="cofactor">
    <cofactor evidence="2 7">
        <name>NAD(+)</name>
        <dbReference type="ChEBI" id="CHEBI:57540"/>
    </cofactor>
</comment>
<keyword evidence="6 7" id="KW-0456">Lyase</keyword>
<dbReference type="PROSITE" id="PS00061">
    <property type="entry name" value="ADH_SHORT"/>
    <property type="match status" value="1"/>
</dbReference>
<dbReference type="STRING" id="1122181.GCA_000382265_03538"/>
<evidence type="ECO:0000313" key="9">
    <source>
        <dbReference type="EMBL" id="ARU00391.1"/>
    </source>
</evidence>
<protein>
    <recommendedName>
        <fullName evidence="4 7">dTDP-glucose 4,6-dehydratase</fullName>
        <ecNumber evidence="4 7">4.2.1.46</ecNumber>
    </recommendedName>
</protein>
<reference evidence="9 10" key="1">
    <citation type="submission" date="2017-05" db="EMBL/GenBank/DDBJ databases">
        <title>Genome Sequence of Loktanella vestfoldensis Strain SMR4r Isolated from a Culture of the Diatom Skeletonema marinoi.</title>
        <authorList>
            <person name="Topel M."/>
            <person name="Pinder M.I.M."/>
            <person name="Johansson O.N."/>
            <person name="Kourtchenko O."/>
            <person name="Godhe A."/>
            <person name="Clarke A.K."/>
        </authorList>
    </citation>
    <scope>NUCLEOTIDE SEQUENCE [LARGE SCALE GENOMIC DNA]</scope>
    <source>
        <strain evidence="9 10">SMR4r</strain>
    </source>
</reference>
<dbReference type="AlphaFoldDB" id="A0A1Y0EAM4"/>
<organism evidence="9 10">
    <name type="scientific">Yoonia vestfoldensis</name>
    <dbReference type="NCBI Taxonomy" id="245188"/>
    <lineage>
        <taxon>Bacteria</taxon>
        <taxon>Pseudomonadati</taxon>
        <taxon>Pseudomonadota</taxon>
        <taxon>Alphaproteobacteria</taxon>
        <taxon>Rhodobacterales</taxon>
        <taxon>Paracoccaceae</taxon>
        <taxon>Yoonia</taxon>
    </lineage>
</organism>
<dbReference type="KEGG" id="lvs:LOKVESSMR4R_01063"/>
<comment type="catalytic activity">
    <reaction evidence="1 7">
        <text>dTDP-alpha-D-glucose = dTDP-4-dehydro-6-deoxy-alpha-D-glucose + H2O</text>
        <dbReference type="Rhea" id="RHEA:17221"/>
        <dbReference type="ChEBI" id="CHEBI:15377"/>
        <dbReference type="ChEBI" id="CHEBI:57477"/>
        <dbReference type="ChEBI" id="CHEBI:57649"/>
        <dbReference type="EC" id="4.2.1.46"/>
    </reaction>
</comment>
<dbReference type="GO" id="GO:0009225">
    <property type="term" value="P:nucleotide-sugar metabolic process"/>
    <property type="evidence" value="ECO:0007669"/>
    <property type="project" value="InterPro"/>
</dbReference>
<evidence type="ECO:0000256" key="7">
    <source>
        <dbReference type="RuleBase" id="RU004473"/>
    </source>
</evidence>
<dbReference type="GO" id="GO:0008460">
    <property type="term" value="F:dTDP-glucose 4,6-dehydratase activity"/>
    <property type="evidence" value="ECO:0007669"/>
    <property type="project" value="UniProtKB-EC"/>
</dbReference>
<keyword evidence="5" id="KW-0520">NAD</keyword>
<accession>A0A1Y0EAM4</accession>
<evidence type="ECO:0000256" key="4">
    <source>
        <dbReference type="ARBA" id="ARBA00011990"/>
    </source>
</evidence>
<evidence type="ECO:0000256" key="5">
    <source>
        <dbReference type="ARBA" id="ARBA00023027"/>
    </source>
</evidence>
<dbReference type="OrthoDB" id="9801785at2"/>
<evidence type="ECO:0000256" key="2">
    <source>
        <dbReference type="ARBA" id="ARBA00001911"/>
    </source>
</evidence>
<name>A0A1Y0EAM4_9RHOB</name>
<dbReference type="InterPro" id="IPR016040">
    <property type="entry name" value="NAD(P)-bd_dom"/>
</dbReference>
<dbReference type="InterPro" id="IPR005888">
    <property type="entry name" value="dTDP_Gluc_deHydtase"/>
</dbReference>
<dbReference type="Pfam" id="PF16363">
    <property type="entry name" value="GDP_Man_Dehyd"/>
    <property type="match status" value="1"/>
</dbReference>
<keyword evidence="10" id="KW-1185">Reference proteome</keyword>
<feature type="domain" description="NAD(P)-binding" evidence="8">
    <location>
        <begin position="4"/>
        <end position="319"/>
    </location>
</feature>
<evidence type="ECO:0000256" key="6">
    <source>
        <dbReference type="ARBA" id="ARBA00023239"/>
    </source>
</evidence>